<name>A0A507F8U6_9FUNG</name>
<keyword evidence="2" id="KW-0479">Metal-binding</keyword>
<dbReference type="EMBL" id="QEAP01000218">
    <property type="protein sequence ID" value="TPX72564.1"/>
    <property type="molecule type" value="Genomic_DNA"/>
</dbReference>
<proteinExistence type="inferred from homology"/>
<feature type="domain" description="Thioredoxin" evidence="6">
    <location>
        <begin position="1"/>
        <end position="111"/>
    </location>
</feature>
<dbReference type="InterPro" id="IPR002109">
    <property type="entry name" value="Glutaredoxin"/>
</dbReference>
<dbReference type="AlphaFoldDB" id="A0A507F8U6"/>
<evidence type="ECO:0000256" key="3">
    <source>
        <dbReference type="ARBA" id="ARBA00023004"/>
    </source>
</evidence>
<protein>
    <recommendedName>
        <fullName evidence="6">Thioredoxin domain-containing protein</fullName>
    </recommendedName>
</protein>
<dbReference type="PROSITE" id="PS51354">
    <property type="entry name" value="GLUTAREDOXIN_2"/>
    <property type="match status" value="2"/>
</dbReference>
<keyword evidence="4" id="KW-0411">Iron-sulfur</keyword>
<dbReference type="GO" id="GO:0005634">
    <property type="term" value="C:nucleus"/>
    <property type="evidence" value="ECO:0007669"/>
    <property type="project" value="TreeGrafter"/>
</dbReference>
<sequence>MTTTSKNNVTDITSDAHFHLLTATGSTTVANFFASWAPQCADMNEVFAELSNKYPTLRFVRIEAEEFPDTSEHFEIAAVPTFLILKDGQVAERLEGANAPLLTATVEKHAKLATAYKPTEAASAAATVPPSTFADLTKEQLEVRLKALISSNKVMVFLKGTPAEPRCGFSRQVVDLLTEQRTTYGSFNILADETVRAALKEYSNWPTYPQIFVDGELIGGLDILKEMIASGDFQKIAPPEDDLPTRLKELINKAPVVLFMKGNPDQPRCGFSRQIVQLLKDQCIAFDTFDILEDDEVRQGLKEFSNWPTYPQLYAKGELLGGLDIVKEMIESGDFKEALQ</sequence>
<reference evidence="7 8" key="1">
    <citation type="journal article" date="2019" name="Sci. Rep.">
        <title>Comparative genomics of chytrid fungi reveal insights into the obligate biotrophic and pathogenic lifestyle of Synchytrium endobioticum.</title>
        <authorList>
            <person name="van de Vossenberg B.T.L.H."/>
            <person name="Warris S."/>
            <person name="Nguyen H.D.T."/>
            <person name="van Gent-Pelzer M.P.E."/>
            <person name="Joly D.L."/>
            <person name="van de Geest H.C."/>
            <person name="Bonants P.J.M."/>
            <person name="Smith D.S."/>
            <person name="Levesque C.A."/>
            <person name="van der Lee T.A.J."/>
        </authorList>
    </citation>
    <scope>NUCLEOTIDE SEQUENCE [LARGE SCALE GENOMIC DNA]</scope>
    <source>
        <strain evidence="7 8">CBS 675.73</strain>
    </source>
</reference>
<accession>A0A507F8U6</accession>
<dbReference type="Pfam" id="PF00462">
    <property type="entry name" value="Glutaredoxin"/>
    <property type="match status" value="2"/>
</dbReference>
<dbReference type="STRING" id="246404.A0A507F8U6"/>
<dbReference type="FunFam" id="3.40.30.10:FF:000092">
    <property type="entry name" value="Monothiol glutaredoxin"/>
    <property type="match status" value="1"/>
</dbReference>
<dbReference type="GO" id="GO:0005829">
    <property type="term" value="C:cytosol"/>
    <property type="evidence" value="ECO:0007669"/>
    <property type="project" value="TreeGrafter"/>
</dbReference>
<keyword evidence="8" id="KW-1185">Reference proteome</keyword>
<dbReference type="Gene3D" id="3.40.30.10">
    <property type="entry name" value="Glutaredoxin"/>
    <property type="match status" value="3"/>
</dbReference>
<dbReference type="Pfam" id="PF00085">
    <property type="entry name" value="Thioredoxin"/>
    <property type="match status" value="1"/>
</dbReference>
<dbReference type="Proteomes" id="UP000320333">
    <property type="component" value="Unassembled WGS sequence"/>
</dbReference>
<evidence type="ECO:0000256" key="5">
    <source>
        <dbReference type="ARBA" id="ARBA00055846"/>
    </source>
</evidence>
<dbReference type="SUPFAM" id="SSF52833">
    <property type="entry name" value="Thioredoxin-like"/>
    <property type="match status" value="3"/>
</dbReference>
<keyword evidence="3" id="KW-0408">Iron</keyword>
<evidence type="ECO:0000259" key="6">
    <source>
        <dbReference type="PROSITE" id="PS51352"/>
    </source>
</evidence>
<evidence type="ECO:0000256" key="4">
    <source>
        <dbReference type="ARBA" id="ARBA00023014"/>
    </source>
</evidence>
<dbReference type="InterPro" id="IPR013766">
    <property type="entry name" value="Thioredoxin_domain"/>
</dbReference>
<dbReference type="PROSITE" id="PS51352">
    <property type="entry name" value="THIOREDOXIN_2"/>
    <property type="match status" value="1"/>
</dbReference>
<dbReference type="PANTHER" id="PTHR10293">
    <property type="entry name" value="GLUTAREDOXIN FAMILY MEMBER"/>
    <property type="match status" value="1"/>
</dbReference>
<evidence type="ECO:0000313" key="7">
    <source>
        <dbReference type="EMBL" id="TPX72564.1"/>
    </source>
</evidence>
<organism evidence="7 8">
    <name type="scientific">Chytriomyces confervae</name>
    <dbReference type="NCBI Taxonomy" id="246404"/>
    <lineage>
        <taxon>Eukaryota</taxon>
        <taxon>Fungi</taxon>
        <taxon>Fungi incertae sedis</taxon>
        <taxon>Chytridiomycota</taxon>
        <taxon>Chytridiomycota incertae sedis</taxon>
        <taxon>Chytridiomycetes</taxon>
        <taxon>Chytridiales</taxon>
        <taxon>Chytriomycetaceae</taxon>
        <taxon>Chytriomyces</taxon>
    </lineage>
</organism>
<dbReference type="InterPro" id="IPR036249">
    <property type="entry name" value="Thioredoxin-like_sf"/>
</dbReference>
<dbReference type="PANTHER" id="PTHR10293:SF73">
    <property type="entry name" value="GLUTAREDOXIN-3"/>
    <property type="match status" value="1"/>
</dbReference>
<comment type="caution">
    <text evidence="7">The sequence shown here is derived from an EMBL/GenBank/DDBJ whole genome shotgun (WGS) entry which is preliminary data.</text>
</comment>
<dbReference type="GO" id="GO:0006879">
    <property type="term" value="P:intracellular iron ion homeostasis"/>
    <property type="evidence" value="ECO:0007669"/>
    <property type="project" value="TreeGrafter"/>
</dbReference>
<dbReference type="NCBIfam" id="TIGR00365">
    <property type="entry name" value="Grx4 family monothiol glutaredoxin"/>
    <property type="match status" value="1"/>
</dbReference>
<dbReference type="OrthoDB" id="415696at2759"/>
<dbReference type="GO" id="GO:0051537">
    <property type="term" value="F:2 iron, 2 sulfur cluster binding"/>
    <property type="evidence" value="ECO:0007669"/>
    <property type="project" value="TreeGrafter"/>
</dbReference>
<dbReference type="GO" id="GO:0046872">
    <property type="term" value="F:metal ion binding"/>
    <property type="evidence" value="ECO:0007669"/>
    <property type="project" value="UniProtKB-KW"/>
</dbReference>
<gene>
    <name evidence="7" type="ORF">CcCBS67573_g05762</name>
</gene>
<dbReference type="InterPro" id="IPR004480">
    <property type="entry name" value="Monothiol_GRX-rel"/>
</dbReference>
<evidence type="ECO:0000313" key="8">
    <source>
        <dbReference type="Proteomes" id="UP000320333"/>
    </source>
</evidence>
<dbReference type="CDD" id="cd02984">
    <property type="entry name" value="TRX_PICOT"/>
    <property type="match status" value="1"/>
</dbReference>
<dbReference type="FunFam" id="3.40.30.10:FF:000012">
    <property type="entry name" value="Monothiol glutaredoxin"/>
    <property type="match status" value="2"/>
</dbReference>
<dbReference type="InterPro" id="IPR033658">
    <property type="entry name" value="GRX_PICOT-like"/>
</dbReference>
<comment type="function">
    <text evidence="5">Monothiol glutaredoxin involved in the biogenesis of iron-sulfur clusters. Binds one iron-sulfur cluster per dimer. The iron-sulfur cluster is bound between subunits, and is complexed by a bound glutathione and a cysteine residue from each subunit.</text>
</comment>
<dbReference type="GO" id="GO:0015036">
    <property type="term" value="F:disulfide oxidoreductase activity"/>
    <property type="evidence" value="ECO:0007669"/>
    <property type="project" value="UniProtKB-ARBA"/>
</dbReference>
<evidence type="ECO:0000256" key="1">
    <source>
        <dbReference type="ARBA" id="ARBA00009630"/>
    </source>
</evidence>
<dbReference type="CDD" id="cd03028">
    <property type="entry name" value="GRX_PICOT_like"/>
    <property type="match status" value="2"/>
</dbReference>
<evidence type="ECO:0000256" key="2">
    <source>
        <dbReference type="ARBA" id="ARBA00022723"/>
    </source>
</evidence>
<comment type="similarity">
    <text evidence="1">Belongs to the glutaredoxin family. Monothiol subfamily.</text>
</comment>